<reference evidence="4" key="1">
    <citation type="submission" date="2013-08" db="EMBL/GenBank/DDBJ databases">
        <title>Intrasporangium oryzae NRRL B-24470.</title>
        <authorList>
            <person name="Liu H."/>
            <person name="Wang G."/>
        </authorList>
    </citation>
    <scope>NUCLEOTIDE SEQUENCE [LARGE SCALE GENOMIC DNA]</scope>
    <source>
        <strain evidence="4">Q5-1</strain>
    </source>
</reference>
<dbReference type="Gene3D" id="2.70.70.10">
    <property type="entry name" value="Glucose Permease (Domain IIA)"/>
    <property type="match status" value="1"/>
</dbReference>
<organism evidence="3 4">
    <name type="scientific">Intrasporangium chromatireducens Q5-1</name>
    <dbReference type="NCBI Taxonomy" id="584657"/>
    <lineage>
        <taxon>Bacteria</taxon>
        <taxon>Bacillati</taxon>
        <taxon>Actinomycetota</taxon>
        <taxon>Actinomycetes</taxon>
        <taxon>Micrococcales</taxon>
        <taxon>Intrasporangiaceae</taxon>
        <taxon>Intrasporangium</taxon>
    </lineage>
</organism>
<feature type="compositionally biased region" description="Low complexity" evidence="1">
    <location>
        <begin position="231"/>
        <end position="386"/>
    </location>
</feature>
<dbReference type="PATRIC" id="fig|584657.3.peg.3803"/>
<name>W9GK93_9MICO</name>
<dbReference type="CDD" id="cd12797">
    <property type="entry name" value="M23_peptidase"/>
    <property type="match status" value="1"/>
</dbReference>
<dbReference type="EMBL" id="AWQS01000271">
    <property type="protein sequence ID" value="EWT04319.1"/>
    <property type="molecule type" value="Genomic_DNA"/>
</dbReference>
<feature type="compositionally biased region" description="Low complexity" evidence="1">
    <location>
        <begin position="211"/>
        <end position="220"/>
    </location>
</feature>
<feature type="region of interest" description="Disordered" evidence="1">
    <location>
        <begin position="177"/>
        <end position="386"/>
    </location>
</feature>
<gene>
    <name evidence="3" type="ORF">N864_14520</name>
</gene>
<dbReference type="SUPFAM" id="SSF51261">
    <property type="entry name" value="Duplicated hybrid motif"/>
    <property type="match status" value="1"/>
</dbReference>
<proteinExistence type="predicted"/>
<dbReference type="Proteomes" id="UP000019494">
    <property type="component" value="Unassembled WGS sequence"/>
</dbReference>
<evidence type="ECO:0000259" key="2">
    <source>
        <dbReference type="Pfam" id="PF01551"/>
    </source>
</evidence>
<evidence type="ECO:0000256" key="1">
    <source>
        <dbReference type="SAM" id="MobiDB-lite"/>
    </source>
</evidence>
<evidence type="ECO:0000313" key="4">
    <source>
        <dbReference type="Proteomes" id="UP000019494"/>
    </source>
</evidence>
<dbReference type="InterPro" id="IPR011055">
    <property type="entry name" value="Dup_hybrid_motif"/>
</dbReference>
<dbReference type="RefSeq" id="WP_051518818.1">
    <property type="nucleotide sequence ID" value="NZ_AWQS01000271.1"/>
</dbReference>
<protein>
    <submittedName>
        <fullName evidence="3">Peptidase M23</fullName>
    </submittedName>
</protein>
<dbReference type="InterPro" id="IPR016047">
    <property type="entry name" value="M23ase_b-sheet_dom"/>
</dbReference>
<dbReference type="GO" id="GO:0004222">
    <property type="term" value="F:metalloendopeptidase activity"/>
    <property type="evidence" value="ECO:0007669"/>
    <property type="project" value="TreeGrafter"/>
</dbReference>
<evidence type="ECO:0000313" key="3">
    <source>
        <dbReference type="EMBL" id="EWT04319.1"/>
    </source>
</evidence>
<dbReference type="PANTHER" id="PTHR21666">
    <property type="entry name" value="PEPTIDASE-RELATED"/>
    <property type="match status" value="1"/>
</dbReference>
<comment type="caution">
    <text evidence="3">The sequence shown here is derived from an EMBL/GenBank/DDBJ whole genome shotgun (WGS) entry which is preliminary data.</text>
</comment>
<dbReference type="OrthoDB" id="5496837at2"/>
<feature type="compositionally biased region" description="Pro residues" evidence="1">
    <location>
        <begin position="221"/>
        <end position="230"/>
    </location>
</feature>
<sequence length="406" mass="39778">AGTGATVAEALRQLATGEDMFLFPSLALAASEPASTLSSAAGRAGLSWPLHGPEASGFGPRIHPVLGRPMFHTGIDLMAACGTPIHAAADGQVVYAAVTPSWGRRVIIRHSTSLETGYAHMSRFLVAQGDLVKRGQVIGLVGTTGWSTGCHLHFDVIVDGNYVDPAPYLGLPGTSPDQVPYTAAPHVESGTPGSSPRTVEDGDVPVTAAVRPSPRLSAPDAPAPRPPSPSPSTTGSPTSTSSPSTSATSGPTTSNPAPTGSATTGSPTTTNAPATGTPATGTPAPTTTVAASSTTTTTTTGTTTQVPTGSATSGSSPTTSASSSEPCDCASTNGTPTGTTGSTGTTASTNTSPSTTGTSATSPGTATSPDCPDTCPTTTSATSSATETVAATTQALLASTAGASRN</sequence>
<feature type="domain" description="M23ase beta-sheet core" evidence="2">
    <location>
        <begin position="71"/>
        <end position="165"/>
    </location>
</feature>
<feature type="non-terminal residue" evidence="3">
    <location>
        <position position="1"/>
    </location>
</feature>
<dbReference type="AlphaFoldDB" id="W9GK93"/>
<dbReference type="InterPro" id="IPR050570">
    <property type="entry name" value="Cell_wall_metabolism_enzyme"/>
</dbReference>
<dbReference type="Pfam" id="PF01551">
    <property type="entry name" value="Peptidase_M23"/>
    <property type="match status" value="1"/>
</dbReference>
<dbReference type="PANTHER" id="PTHR21666:SF270">
    <property type="entry name" value="MUREIN HYDROLASE ACTIVATOR ENVC"/>
    <property type="match status" value="1"/>
</dbReference>
<accession>W9GK93</accession>
<keyword evidence="4" id="KW-1185">Reference proteome</keyword>